<comment type="subcellular location">
    <subcellularLocation>
        <location evidence="6">Cytoplasm</location>
    </subcellularLocation>
</comment>
<keyword evidence="5 6" id="KW-0949">S-adenosyl-L-methionine</keyword>
<feature type="binding site" evidence="6">
    <location>
        <position position="227"/>
    </location>
    <ligand>
        <name>S-adenosyl-L-methionine</name>
        <dbReference type="ChEBI" id="CHEBI:59789"/>
    </ligand>
</feature>
<dbReference type="InterPro" id="IPR013123">
    <property type="entry name" value="SpoU_subst-bd"/>
</dbReference>
<evidence type="ECO:0000256" key="1">
    <source>
        <dbReference type="ARBA" id="ARBA00022490"/>
    </source>
</evidence>
<evidence type="ECO:0000256" key="2">
    <source>
        <dbReference type="ARBA" id="ARBA00022552"/>
    </source>
</evidence>
<dbReference type="SUPFAM" id="SSF55315">
    <property type="entry name" value="L30e-like"/>
    <property type="match status" value="1"/>
</dbReference>
<dbReference type="InterPro" id="IPR029064">
    <property type="entry name" value="Ribosomal_eL30-like_sf"/>
</dbReference>
<dbReference type="InterPro" id="IPR001537">
    <property type="entry name" value="SpoU_MeTrfase"/>
</dbReference>
<dbReference type="InterPro" id="IPR004441">
    <property type="entry name" value="rRNA_MeTrfase_TrmH"/>
</dbReference>
<feature type="binding site" evidence="6">
    <location>
        <position position="198"/>
    </location>
    <ligand>
        <name>S-adenosyl-L-methionine</name>
        <dbReference type="ChEBI" id="CHEBI:59789"/>
    </ligand>
</feature>
<comment type="similarity">
    <text evidence="6">Belongs to the class IV-like SAM-binding methyltransferase superfamily. RNA methyltransferase TrmH family. RlmB subfamily.</text>
</comment>
<dbReference type="Proteomes" id="UP001556220">
    <property type="component" value="Unassembled WGS sequence"/>
</dbReference>
<name>A0ABV3QA60_9GAMM</name>
<feature type="binding site" evidence="6">
    <location>
        <position position="218"/>
    </location>
    <ligand>
        <name>S-adenosyl-L-methionine</name>
        <dbReference type="ChEBI" id="CHEBI:59789"/>
    </ligand>
</feature>
<evidence type="ECO:0000259" key="7">
    <source>
        <dbReference type="SMART" id="SM00967"/>
    </source>
</evidence>
<dbReference type="NCBIfam" id="TIGR00186">
    <property type="entry name" value="rRNA_methyl_3"/>
    <property type="match status" value="1"/>
</dbReference>
<sequence length="248" mass="26239">MNEHWIVGINPVDGALNNDAARVCELLVENGQRNPRVHELAERAKALKIPVHHRPREQLDKLAGEARHQGVAALYEAPAMATEGDLPELLERAGGAALVLVLDGVTDPHNLGACLRSAAAANATAVIVPKDRAVGLTPVVRRASAGGADRVPLIAVTNLARTLRVLKDAGVWITGLAGDTEQSIYGIDLKGPVALVMGSEGEGLRRLTRETCDFTAKIPMPGAMESLNVSVATGVVLFEALRQRSGLR</sequence>
<dbReference type="InterPro" id="IPR029026">
    <property type="entry name" value="tRNA_m1G_MTases_N"/>
</dbReference>
<dbReference type="HAMAP" id="MF_01887">
    <property type="entry name" value="23SrRNA_methyltr_B"/>
    <property type="match status" value="1"/>
</dbReference>
<dbReference type="EMBL" id="JBFOHK010000001">
    <property type="protein sequence ID" value="MEW9570706.1"/>
    <property type="molecule type" value="Genomic_DNA"/>
</dbReference>
<keyword evidence="2 6" id="KW-0698">rRNA processing</keyword>
<dbReference type="PANTHER" id="PTHR46429:SF1">
    <property type="entry name" value="23S RRNA (GUANOSINE-2'-O-)-METHYLTRANSFERASE RLMB"/>
    <property type="match status" value="1"/>
</dbReference>
<evidence type="ECO:0000313" key="8">
    <source>
        <dbReference type="EMBL" id="MEW9570706.1"/>
    </source>
</evidence>
<comment type="caution">
    <text evidence="8">The sequence shown here is derived from an EMBL/GenBank/DDBJ whole genome shotgun (WGS) entry which is preliminary data.</text>
</comment>
<dbReference type="Gene3D" id="3.40.1280.10">
    <property type="match status" value="1"/>
</dbReference>
<gene>
    <name evidence="6 8" type="primary">rlmB</name>
    <name evidence="8" type="ORF">ABQJ54_03005</name>
</gene>
<evidence type="ECO:0000256" key="3">
    <source>
        <dbReference type="ARBA" id="ARBA00022603"/>
    </source>
</evidence>
<dbReference type="RefSeq" id="WP_367852781.1">
    <property type="nucleotide sequence ID" value="NZ_JBFOHK010000001.1"/>
</dbReference>
<keyword evidence="1 6" id="KW-0963">Cytoplasm</keyword>
<dbReference type="Pfam" id="PF08032">
    <property type="entry name" value="SpoU_sub_bind"/>
    <property type="match status" value="1"/>
</dbReference>
<dbReference type="Pfam" id="PF00588">
    <property type="entry name" value="SpoU_methylase"/>
    <property type="match status" value="1"/>
</dbReference>
<dbReference type="PANTHER" id="PTHR46429">
    <property type="entry name" value="23S RRNA (GUANOSINE-2'-O-)-METHYLTRANSFERASE RLMB"/>
    <property type="match status" value="1"/>
</dbReference>
<accession>A0ABV3QA60</accession>
<evidence type="ECO:0000256" key="4">
    <source>
        <dbReference type="ARBA" id="ARBA00022679"/>
    </source>
</evidence>
<comment type="function">
    <text evidence="6">Specifically methylates the ribose of guanosine 2251 in 23S rRNA.</text>
</comment>
<proteinExistence type="inferred from homology"/>
<dbReference type="SUPFAM" id="SSF75217">
    <property type="entry name" value="alpha/beta knot"/>
    <property type="match status" value="1"/>
</dbReference>
<protein>
    <recommendedName>
        <fullName evidence="6">23S rRNA (guanosine-2'-O-)-methyltransferase RlmB</fullName>
        <ecNumber evidence="6">2.1.1.185</ecNumber>
    </recommendedName>
    <alternativeName>
        <fullName evidence="6">23S rRNA (guanosine2251 2'-O)-methyltransferase</fullName>
    </alternativeName>
    <alternativeName>
        <fullName evidence="6">23S rRNA Gm2251 2'-O-methyltransferase</fullName>
    </alternativeName>
</protein>
<keyword evidence="3 6" id="KW-0489">Methyltransferase</keyword>
<dbReference type="InterPro" id="IPR024915">
    <property type="entry name" value="23S_rRNA_MeTrfase_RlmB"/>
</dbReference>
<evidence type="ECO:0000256" key="6">
    <source>
        <dbReference type="HAMAP-Rule" id="MF_01887"/>
    </source>
</evidence>
<dbReference type="SMART" id="SM00967">
    <property type="entry name" value="SpoU_sub_bind"/>
    <property type="match status" value="1"/>
</dbReference>
<dbReference type="CDD" id="cd18103">
    <property type="entry name" value="SpoU-like_RlmB"/>
    <property type="match status" value="1"/>
</dbReference>
<evidence type="ECO:0000256" key="5">
    <source>
        <dbReference type="ARBA" id="ARBA00022691"/>
    </source>
</evidence>
<comment type="catalytic activity">
    <reaction evidence="6">
        <text>guanosine(2251) in 23S rRNA + S-adenosyl-L-methionine = 2'-O-methylguanosine(2251) in 23S rRNA + S-adenosyl-L-homocysteine + H(+)</text>
        <dbReference type="Rhea" id="RHEA:24140"/>
        <dbReference type="Rhea" id="RHEA-COMP:10239"/>
        <dbReference type="Rhea" id="RHEA-COMP:10241"/>
        <dbReference type="ChEBI" id="CHEBI:15378"/>
        <dbReference type="ChEBI" id="CHEBI:57856"/>
        <dbReference type="ChEBI" id="CHEBI:59789"/>
        <dbReference type="ChEBI" id="CHEBI:74269"/>
        <dbReference type="ChEBI" id="CHEBI:74445"/>
        <dbReference type="EC" id="2.1.1.185"/>
    </reaction>
</comment>
<dbReference type="Gene3D" id="3.30.1330.30">
    <property type="match status" value="1"/>
</dbReference>
<keyword evidence="4 6" id="KW-0808">Transferase</keyword>
<organism evidence="8 9">
    <name type="scientific">Rhodanobacter lycopersici</name>
    <dbReference type="NCBI Taxonomy" id="3162487"/>
    <lineage>
        <taxon>Bacteria</taxon>
        <taxon>Pseudomonadati</taxon>
        <taxon>Pseudomonadota</taxon>
        <taxon>Gammaproteobacteria</taxon>
        <taxon>Lysobacterales</taxon>
        <taxon>Rhodanobacteraceae</taxon>
        <taxon>Rhodanobacter</taxon>
    </lineage>
</organism>
<reference evidence="8 9" key="1">
    <citation type="submission" date="2024-06" db="EMBL/GenBank/DDBJ databases">
        <authorList>
            <person name="Woo H."/>
        </authorList>
    </citation>
    <scope>NUCLEOTIDE SEQUENCE [LARGE SCALE GENOMIC DNA]</scope>
    <source>
        <strain evidence="8 9">Si-c</strain>
    </source>
</reference>
<dbReference type="InterPro" id="IPR029028">
    <property type="entry name" value="Alpha/beta_knot_MTases"/>
</dbReference>
<evidence type="ECO:0000313" key="9">
    <source>
        <dbReference type="Proteomes" id="UP001556220"/>
    </source>
</evidence>
<dbReference type="EC" id="2.1.1.185" evidence="6"/>
<keyword evidence="9" id="KW-1185">Reference proteome</keyword>
<feature type="domain" description="RNA 2-O ribose methyltransferase substrate binding" evidence="7">
    <location>
        <begin position="5"/>
        <end position="81"/>
    </location>
</feature>